<organism evidence="2 3">
    <name type="scientific">Paraburkholderia caribensis MBA4</name>
    <dbReference type="NCBI Taxonomy" id="1323664"/>
    <lineage>
        <taxon>Bacteria</taxon>
        <taxon>Pseudomonadati</taxon>
        <taxon>Pseudomonadota</taxon>
        <taxon>Betaproteobacteria</taxon>
        <taxon>Burkholderiales</taxon>
        <taxon>Burkholderiaceae</taxon>
        <taxon>Paraburkholderia</taxon>
    </lineage>
</organism>
<evidence type="ECO:0000313" key="2">
    <source>
        <dbReference type="EMBL" id="ALL64546.1"/>
    </source>
</evidence>
<sequence>MPKWDSHNSRPPGRGGLPHAEIRLLHTPRIPSDAADTLRAPRGAQQGF</sequence>
<dbReference type="AlphaFoldDB" id="A0A0P0R846"/>
<dbReference type="KEGG" id="bcai:K788_0006613"/>
<evidence type="ECO:0000313" key="3">
    <source>
        <dbReference type="Proteomes" id="UP000019146"/>
    </source>
</evidence>
<dbReference type="Proteomes" id="UP000019146">
    <property type="component" value="Chromosome 1"/>
</dbReference>
<gene>
    <name evidence="2" type="ORF">K788_0006613</name>
</gene>
<protein>
    <submittedName>
        <fullName evidence="2">Uncharacterized protein</fullName>
    </submittedName>
</protein>
<evidence type="ECO:0000256" key="1">
    <source>
        <dbReference type="SAM" id="MobiDB-lite"/>
    </source>
</evidence>
<proteinExistence type="predicted"/>
<accession>A0A0P0R846</accession>
<feature type="region of interest" description="Disordered" evidence="1">
    <location>
        <begin position="1"/>
        <end position="48"/>
    </location>
</feature>
<reference evidence="2 3" key="1">
    <citation type="journal article" date="2014" name="Genome Announc.">
        <title>Draft Genome Sequence of the Haloacid-Degrading Burkholderia caribensis Strain MBA4.</title>
        <authorList>
            <person name="Pan Y."/>
            <person name="Kong K.F."/>
            <person name="Tsang J.S."/>
        </authorList>
    </citation>
    <scope>NUCLEOTIDE SEQUENCE [LARGE SCALE GENOMIC DNA]</scope>
    <source>
        <strain evidence="2 3">MBA4</strain>
    </source>
</reference>
<dbReference type="EMBL" id="CP012746">
    <property type="protein sequence ID" value="ALL64546.1"/>
    <property type="molecule type" value="Genomic_DNA"/>
</dbReference>
<name>A0A0P0R846_9BURK</name>